<dbReference type="InterPro" id="IPR037522">
    <property type="entry name" value="HD_GYP_dom"/>
</dbReference>
<dbReference type="Proteomes" id="UP001165306">
    <property type="component" value="Unassembled WGS sequence"/>
</dbReference>
<dbReference type="AlphaFoldDB" id="A0AA42BD63"/>
<feature type="transmembrane region" description="Helical" evidence="1">
    <location>
        <begin position="232"/>
        <end position="254"/>
    </location>
</feature>
<reference evidence="4" key="1">
    <citation type="submission" date="2022-06" db="EMBL/GenBank/DDBJ databases">
        <title>CFH 74404 Thermomicrobiaceae sp.</title>
        <authorList>
            <person name="Ming H."/>
            <person name="Li W.-J."/>
            <person name="Zhao Z."/>
        </authorList>
    </citation>
    <scope>NUCLEOTIDE SEQUENCE</scope>
    <source>
        <strain evidence="4">CFH 74404</strain>
    </source>
</reference>
<gene>
    <name evidence="4" type="ORF">NET02_09915</name>
</gene>
<dbReference type="PANTHER" id="PTHR43155:SF2">
    <property type="entry name" value="CYCLIC DI-GMP PHOSPHODIESTERASE PA4108"/>
    <property type="match status" value="1"/>
</dbReference>
<dbReference type="InterPro" id="IPR003607">
    <property type="entry name" value="HD/PDEase_dom"/>
</dbReference>
<feature type="transmembrane region" description="Helical" evidence="1">
    <location>
        <begin position="47"/>
        <end position="70"/>
    </location>
</feature>
<dbReference type="PROSITE" id="PS51831">
    <property type="entry name" value="HD"/>
    <property type="match status" value="1"/>
</dbReference>
<protein>
    <submittedName>
        <fullName evidence="4">HD domain-containing protein</fullName>
    </submittedName>
</protein>
<dbReference type="SUPFAM" id="SSF109604">
    <property type="entry name" value="HD-domain/PDEase-like"/>
    <property type="match status" value="1"/>
</dbReference>
<accession>A0AA42BD63</accession>
<keyword evidence="5" id="KW-1185">Reference proteome</keyword>
<organism evidence="4 5">
    <name type="scientific">Thermalbibacter longus</name>
    <dbReference type="NCBI Taxonomy" id="2951981"/>
    <lineage>
        <taxon>Bacteria</taxon>
        <taxon>Pseudomonadati</taxon>
        <taxon>Thermomicrobiota</taxon>
        <taxon>Thermomicrobia</taxon>
        <taxon>Thermomicrobiales</taxon>
        <taxon>Thermomicrobiaceae</taxon>
        <taxon>Thermalbibacter</taxon>
    </lineage>
</organism>
<sequence>MHLLGQLSRLARVHWRVGVAGALPLALLGLLLGQVLPDPVWQVPVFHFYLVSLVSFLALLLALAMTLAASQIDNVRVLFLALAFLGISSIFLVHALTTPGVLVPGANGWVGASARLSLLIGAVMLALSTLEAQPVIQRWILRHRGWIILAAFLLFALYGLVALVSAQGAPAGMGSVSGTVTGHGGNHSSGYDAYSPVYGSVTDEAVAQTAAGTSQWRRVLGQVSSRLAGEPAGGLLAGVTLALLGVVGVHYWRAYGRWNGPLVRSMLLSTIFLFQAQVSMAVAPAWHLSWWEYHALLLAAFLTALAGLAREYGERGSLRGVVEGLLLRDTIEHLQREYVEVIAALCSAVEAKDVYTRGHSARVAMLAALIGQELGLPPERLRILYQAGLLHDIGKIGIPDAVLHKPARLTDEEFALIKQHPVRSHEIIRHVRSFAPIVPAVRWHHERLDGSGYPDGLAGDEIPLDARIMAVADVFDALTSLRPYRAPLSLEEALAVLDQEAGTRLDPECVSALRQVVAVRWPVETAATSLPLELEDQPVIA</sequence>
<keyword evidence="1" id="KW-0472">Membrane</keyword>
<dbReference type="EMBL" id="JAMSLR010000006">
    <property type="protein sequence ID" value="MCM8749463.1"/>
    <property type="molecule type" value="Genomic_DNA"/>
</dbReference>
<evidence type="ECO:0000313" key="5">
    <source>
        <dbReference type="Proteomes" id="UP001165306"/>
    </source>
</evidence>
<evidence type="ECO:0000259" key="2">
    <source>
        <dbReference type="PROSITE" id="PS51831"/>
    </source>
</evidence>
<feature type="transmembrane region" description="Helical" evidence="1">
    <location>
        <begin position="108"/>
        <end position="127"/>
    </location>
</feature>
<dbReference type="InterPro" id="IPR006674">
    <property type="entry name" value="HD_domain"/>
</dbReference>
<keyword evidence="1" id="KW-0812">Transmembrane</keyword>
<proteinExistence type="predicted"/>
<feature type="transmembrane region" description="Helical" evidence="1">
    <location>
        <begin position="147"/>
        <end position="166"/>
    </location>
</feature>
<dbReference type="CDD" id="cd00077">
    <property type="entry name" value="HDc"/>
    <property type="match status" value="1"/>
</dbReference>
<comment type="caution">
    <text evidence="4">The sequence shown here is derived from an EMBL/GenBank/DDBJ whole genome shotgun (WGS) entry which is preliminary data.</text>
</comment>
<keyword evidence="1" id="KW-1133">Transmembrane helix</keyword>
<evidence type="ECO:0000259" key="3">
    <source>
        <dbReference type="PROSITE" id="PS51832"/>
    </source>
</evidence>
<feature type="domain" description="HD" evidence="2">
    <location>
        <begin position="356"/>
        <end position="478"/>
    </location>
</feature>
<dbReference type="RefSeq" id="WP_284057245.1">
    <property type="nucleotide sequence ID" value="NZ_JAMSLR010000006.1"/>
</dbReference>
<dbReference type="Gene3D" id="1.10.3210.10">
    <property type="entry name" value="Hypothetical protein af1432"/>
    <property type="match status" value="1"/>
</dbReference>
<dbReference type="PROSITE" id="PS51832">
    <property type="entry name" value="HD_GYP"/>
    <property type="match status" value="1"/>
</dbReference>
<dbReference type="PANTHER" id="PTHR43155">
    <property type="entry name" value="CYCLIC DI-GMP PHOSPHODIESTERASE PA4108-RELATED"/>
    <property type="match status" value="1"/>
</dbReference>
<feature type="domain" description="HD-GYP" evidence="3">
    <location>
        <begin position="334"/>
        <end position="529"/>
    </location>
</feature>
<feature type="transmembrane region" description="Helical" evidence="1">
    <location>
        <begin position="77"/>
        <end position="96"/>
    </location>
</feature>
<dbReference type="Pfam" id="PF13487">
    <property type="entry name" value="HD_5"/>
    <property type="match status" value="1"/>
</dbReference>
<feature type="transmembrane region" description="Helical" evidence="1">
    <location>
        <begin position="293"/>
        <end position="309"/>
    </location>
</feature>
<dbReference type="SMART" id="SM00471">
    <property type="entry name" value="HDc"/>
    <property type="match status" value="1"/>
</dbReference>
<evidence type="ECO:0000256" key="1">
    <source>
        <dbReference type="SAM" id="Phobius"/>
    </source>
</evidence>
<feature type="transmembrane region" description="Helical" evidence="1">
    <location>
        <begin position="266"/>
        <end position="287"/>
    </location>
</feature>
<name>A0AA42BD63_9BACT</name>
<evidence type="ECO:0000313" key="4">
    <source>
        <dbReference type="EMBL" id="MCM8749463.1"/>
    </source>
</evidence>